<sequence>MALHFTALDEKHPETVTFAFYTLKSMVLVVEPLQISNLTAMLERSVAWRSSDNGGSSSETDVISRVCGSLVARIQTTHQFSPPMASELYINTAGCHEPWLIVRVKDVPTIGRTGCHWLPTPLALPNHRRATSTTRLRQHSTFGKGGRLKDGAKGSLSEFKRRRTSRQPLFFSGLTDLALSSTTFLFVSVSPRLSRSLSWSRRRGRQPGFCPPLFRAFDRYAVILRATRPVLIAFLACFTAAGGTWHHFRCFPCLFPEGTYCP</sequence>
<proteinExistence type="predicted"/>
<reference evidence="1" key="1">
    <citation type="journal article" date="2013" name="Genetics">
        <title>The draft genome and transcriptome of Panagrellus redivivus are shaped by the harsh demands of a free-living lifestyle.</title>
        <authorList>
            <person name="Srinivasan J."/>
            <person name="Dillman A.R."/>
            <person name="Macchietto M.G."/>
            <person name="Heikkinen L."/>
            <person name="Lakso M."/>
            <person name="Fracchia K.M."/>
            <person name="Antoshechkin I."/>
            <person name="Mortazavi A."/>
            <person name="Wong G."/>
            <person name="Sternberg P.W."/>
        </authorList>
    </citation>
    <scope>NUCLEOTIDE SEQUENCE [LARGE SCALE GENOMIC DNA]</scope>
    <source>
        <strain evidence="1">MT8872</strain>
    </source>
</reference>
<dbReference type="AlphaFoldDB" id="A0A7E4ZT46"/>
<protein>
    <submittedName>
        <fullName evidence="2">Uncharacterized protein</fullName>
    </submittedName>
</protein>
<evidence type="ECO:0000313" key="1">
    <source>
        <dbReference type="Proteomes" id="UP000492821"/>
    </source>
</evidence>
<accession>A0A7E4ZT46</accession>
<keyword evidence="1" id="KW-1185">Reference proteome</keyword>
<evidence type="ECO:0000313" key="2">
    <source>
        <dbReference type="WBParaSite" id="Pan_g1592.t1"/>
    </source>
</evidence>
<organism evidence="1 2">
    <name type="scientific">Panagrellus redivivus</name>
    <name type="common">Microworm</name>
    <dbReference type="NCBI Taxonomy" id="6233"/>
    <lineage>
        <taxon>Eukaryota</taxon>
        <taxon>Metazoa</taxon>
        <taxon>Ecdysozoa</taxon>
        <taxon>Nematoda</taxon>
        <taxon>Chromadorea</taxon>
        <taxon>Rhabditida</taxon>
        <taxon>Tylenchina</taxon>
        <taxon>Panagrolaimomorpha</taxon>
        <taxon>Panagrolaimoidea</taxon>
        <taxon>Panagrolaimidae</taxon>
        <taxon>Panagrellus</taxon>
    </lineage>
</organism>
<dbReference type="Proteomes" id="UP000492821">
    <property type="component" value="Unassembled WGS sequence"/>
</dbReference>
<dbReference type="WBParaSite" id="Pan_g1592.t1">
    <property type="protein sequence ID" value="Pan_g1592.t1"/>
    <property type="gene ID" value="Pan_g1592"/>
</dbReference>
<reference evidence="2" key="2">
    <citation type="submission" date="2020-10" db="UniProtKB">
        <authorList>
            <consortium name="WormBaseParasite"/>
        </authorList>
    </citation>
    <scope>IDENTIFICATION</scope>
</reference>
<name>A0A7E4ZT46_PANRE</name>